<accession>A0AAV4VNY2</accession>
<proteinExistence type="predicted"/>
<dbReference type="EMBL" id="BPLQ01013300">
    <property type="protein sequence ID" value="GIY71208.1"/>
    <property type="molecule type" value="Genomic_DNA"/>
</dbReference>
<protein>
    <submittedName>
        <fullName evidence="1">Uncharacterized protein</fullName>
    </submittedName>
</protein>
<dbReference type="AlphaFoldDB" id="A0AAV4VNY2"/>
<name>A0AAV4VNY2_9ARAC</name>
<organism evidence="1 2">
    <name type="scientific">Caerostris darwini</name>
    <dbReference type="NCBI Taxonomy" id="1538125"/>
    <lineage>
        <taxon>Eukaryota</taxon>
        <taxon>Metazoa</taxon>
        <taxon>Ecdysozoa</taxon>
        <taxon>Arthropoda</taxon>
        <taxon>Chelicerata</taxon>
        <taxon>Arachnida</taxon>
        <taxon>Araneae</taxon>
        <taxon>Araneomorphae</taxon>
        <taxon>Entelegynae</taxon>
        <taxon>Araneoidea</taxon>
        <taxon>Araneidae</taxon>
        <taxon>Caerostris</taxon>
    </lineage>
</organism>
<reference evidence="1 2" key="1">
    <citation type="submission" date="2021-06" db="EMBL/GenBank/DDBJ databases">
        <title>Caerostris darwini draft genome.</title>
        <authorList>
            <person name="Kono N."/>
            <person name="Arakawa K."/>
        </authorList>
    </citation>
    <scope>NUCLEOTIDE SEQUENCE [LARGE SCALE GENOMIC DNA]</scope>
</reference>
<comment type="caution">
    <text evidence="1">The sequence shown here is derived from an EMBL/GenBank/DDBJ whole genome shotgun (WGS) entry which is preliminary data.</text>
</comment>
<keyword evidence="2" id="KW-1185">Reference proteome</keyword>
<gene>
    <name evidence="1" type="ORF">CDAR_540551</name>
</gene>
<evidence type="ECO:0000313" key="1">
    <source>
        <dbReference type="EMBL" id="GIY71208.1"/>
    </source>
</evidence>
<dbReference type="Proteomes" id="UP001054837">
    <property type="component" value="Unassembled WGS sequence"/>
</dbReference>
<evidence type="ECO:0000313" key="2">
    <source>
        <dbReference type="Proteomes" id="UP001054837"/>
    </source>
</evidence>
<sequence length="232" mass="26362">MSHVLLPREGSRLMTAILKVCHTKRRLSPWTRNELGKLDFALEFACSVRKVRSRAPLVIPSCRKTEKFSQLISDVVLRVASVTLDIDKRIRITGFRPRVRVLLCGRLDLGGPLVIPSRRRTEKFSQLVSDLVLRVFLFPSDAEAVSHVPLSLRRDPSNDSRNLFRQRVSRWTQRNELGKLDFALEFSCSVRSWVPLVISSRRRNWKVFSTRLGCCSPGASIPPLGFTHSGLG</sequence>